<dbReference type="Gene3D" id="3.30.930.10">
    <property type="entry name" value="Bira Bifunctional Protein, Domain 2"/>
    <property type="match status" value="1"/>
</dbReference>
<proteinExistence type="inferred from homology"/>
<dbReference type="CDD" id="cd16442">
    <property type="entry name" value="BPL"/>
    <property type="match status" value="1"/>
</dbReference>
<name>A0A2Z4UCU6_9FIRM</name>
<dbReference type="AlphaFoldDB" id="A0A2Z4UCU6"/>
<dbReference type="Gene3D" id="1.10.10.10">
    <property type="entry name" value="Winged helix-like DNA-binding domain superfamily/Winged helix DNA-binding domain"/>
    <property type="match status" value="1"/>
</dbReference>
<dbReference type="RefSeq" id="WP_111920243.1">
    <property type="nucleotide sequence ID" value="NZ_CAUWHR010000010.1"/>
</dbReference>
<keyword evidence="2" id="KW-0238">DNA-binding</keyword>
<keyword evidence="2" id="KW-0067">ATP-binding</keyword>
<keyword evidence="2" id="KW-0092">Biotin</keyword>
<accession>A0A2Z4UCU6</accession>
<dbReference type="PANTHER" id="PTHR12835:SF5">
    <property type="entry name" value="BIOTIN--PROTEIN LIGASE"/>
    <property type="match status" value="1"/>
</dbReference>
<evidence type="ECO:0000256" key="1">
    <source>
        <dbReference type="ARBA" id="ARBA00022598"/>
    </source>
</evidence>
<dbReference type="InterPro" id="IPR036388">
    <property type="entry name" value="WH-like_DNA-bd_sf"/>
</dbReference>
<keyword evidence="2" id="KW-0678">Repressor</keyword>
<dbReference type="Pfam" id="PF03099">
    <property type="entry name" value="BPL_LplA_LipB"/>
    <property type="match status" value="1"/>
</dbReference>
<dbReference type="OrthoDB" id="9807064at2"/>
<dbReference type="EMBL" id="CP030280">
    <property type="protein sequence ID" value="AWY98757.1"/>
    <property type="molecule type" value="Genomic_DNA"/>
</dbReference>
<dbReference type="PROSITE" id="PS51733">
    <property type="entry name" value="BPL_LPL_CATALYTIC"/>
    <property type="match status" value="1"/>
</dbReference>
<gene>
    <name evidence="2" type="primary">birA</name>
    <name evidence="4" type="ORF">DQQ01_12070</name>
</gene>
<keyword evidence="1 2" id="KW-0436">Ligase</keyword>
<feature type="binding site" evidence="2">
    <location>
        <begin position="119"/>
        <end position="121"/>
    </location>
    <ligand>
        <name>biotin</name>
        <dbReference type="ChEBI" id="CHEBI:57586"/>
    </ligand>
</feature>
<dbReference type="GO" id="GO:0009249">
    <property type="term" value="P:protein lipoylation"/>
    <property type="evidence" value="ECO:0007669"/>
    <property type="project" value="UniProtKB-ARBA"/>
</dbReference>
<dbReference type="GO" id="GO:0004077">
    <property type="term" value="F:biotin--[biotin carboxyl-carrier protein] ligase activity"/>
    <property type="evidence" value="ECO:0007669"/>
    <property type="project" value="UniProtKB-UniRule"/>
</dbReference>
<dbReference type="GO" id="GO:0016740">
    <property type="term" value="F:transferase activity"/>
    <property type="evidence" value="ECO:0007669"/>
    <property type="project" value="UniProtKB-ARBA"/>
</dbReference>
<dbReference type="KEGG" id="blau:DQQ01_12070"/>
<feature type="DNA-binding region" description="H-T-H motif" evidence="2">
    <location>
        <begin position="21"/>
        <end position="40"/>
    </location>
</feature>
<evidence type="ECO:0000259" key="3">
    <source>
        <dbReference type="PROSITE" id="PS51733"/>
    </source>
</evidence>
<evidence type="ECO:0000256" key="2">
    <source>
        <dbReference type="HAMAP-Rule" id="MF_00978"/>
    </source>
</evidence>
<feature type="binding site" evidence="2">
    <location>
        <position position="115"/>
    </location>
    <ligand>
        <name>biotin</name>
        <dbReference type="ChEBI" id="CHEBI:57586"/>
    </ligand>
</feature>
<dbReference type="EC" id="6.3.4.15" evidence="2"/>
<dbReference type="InterPro" id="IPR045864">
    <property type="entry name" value="aa-tRNA-synth_II/BPL/LPL"/>
</dbReference>
<dbReference type="InterPro" id="IPR004143">
    <property type="entry name" value="BPL_LPL_catalytic"/>
</dbReference>
<dbReference type="InterPro" id="IPR004408">
    <property type="entry name" value="Biotin_CoA_COase_ligase"/>
</dbReference>
<keyword evidence="2" id="KW-0547">Nucleotide-binding</keyword>
<comment type="catalytic activity">
    <reaction evidence="2">
        <text>biotin + L-lysyl-[protein] + ATP = N(6)-biotinyl-L-lysyl-[protein] + AMP + diphosphate + H(+)</text>
        <dbReference type="Rhea" id="RHEA:11756"/>
        <dbReference type="Rhea" id="RHEA-COMP:9752"/>
        <dbReference type="Rhea" id="RHEA-COMP:10505"/>
        <dbReference type="ChEBI" id="CHEBI:15378"/>
        <dbReference type="ChEBI" id="CHEBI:29969"/>
        <dbReference type="ChEBI" id="CHEBI:30616"/>
        <dbReference type="ChEBI" id="CHEBI:33019"/>
        <dbReference type="ChEBI" id="CHEBI:57586"/>
        <dbReference type="ChEBI" id="CHEBI:83144"/>
        <dbReference type="ChEBI" id="CHEBI:456215"/>
        <dbReference type="EC" id="6.3.4.15"/>
    </reaction>
</comment>
<dbReference type="GO" id="GO:0005524">
    <property type="term" value="F:ATP binding"/>
    <property type="evidence" value="ECO:0007669"/>
    <property type="project" value="UniProtKB-UniRule"/>
</dbReference>
<dbReference type="GO" id="GO:0006355">
    <property type="term" value="P:regulation of DNA-templated transcription"/>
    <property type="evidence" value="ECO:0007669"/>
    <property type="project" value="UniProtKB-UniRule"/>
</dbReference>
<dbReference type="GO" id="GO:0005737">
    <property type="term" value="C:cytoplasm"/>
    <property type="evidence" value="ECO:0007669"/>
    <property type="project" value="TreeGrafter"/>
</dbReference>
<feature type="binding site" evidence="2">
    <location>
        <position position="186"/>
    </location>
    <ligand>
        <name>biotin</name>
        <dbReference type="ChEBI" id="CHEBI:57586"/>
    </ligand>
</feature>
<comment type="similarity">
    <text evidence="2">Belongs to the biotin--protein ligase family.</text>
</comment>
<feature type="domain" description="BPL/LPL catalytic" evidence="3">
    <location>
        <begin position="66"/>
        <end position="260"/>
    </location>
</feature>
<dbReference type="NCBIfam" id="TIGR00121">
    <property type="entry name" value="birA_ligase"/>
    <property type="match status" value="1"/>
</dbReference>
<sequence length="320" mass="35449">MSTKSKLLELLEKQKGSYLSGEELAQQLDISRTAVWKAMKSLRQEGYQIQAVTNKGYALCQENDILSGEAVRCFLENPEVEIQVFQEISSTSQVMKQKALESRLPHGSFVAANSQIEGRGRKGRSFYSPKGSGLYLSVLLYPGKTVQESLEMTAAAAVAVCKAVRESCGVSLDIKWVNDLYLQGKKVCGILTEAVTDFETGDIEFAVVGIGLNLYEPEEGFPGELRQKAGTILQKGQQVDRNRLAACIVNCLLKEVEKKGIPGEYIAWNIIPGRKIKLHSDFKSRIVLAERISEDGRLVIRNEQGQEEILSATDVSLELW</sequence>
<dbReference type="InterPro" id="IPR013196">
    <property type="entry name" value="HTH_11"/>
</dbReference>
<dbReference type="InterPro" id="IPR036390">
    <property type="entry name" value="WH_DNA-bd_sf"/>
</dbReference>
<comment type="function">
    <text evidence="2">Acts both as a biotin--[acetyl-CoA-carboxylase] ligase and a repressor.</text>
</comment>
<evidence type="ECO:0000313" key="4">
    <source>
        <dbReference type="EMBL" id="AWY98757.1"/>
    </source>
</evidence>
<reference evidence="5" key="1">
    <citation type="submission" date="2018-06" db="EMBL/GenBank/DDBJ databases">
        <title>Description of Blautia argi sp. nov., a new anaerobic isolated from dog feces.</title>
        <authorList>
            <person name="Chang Y.-H."/>
            <person name="Paek J."/>
            <person name="Shin Y."/>
        </authorList>
    </citation>
    <scope>NUCLEOTIDE SEQUENCE [LARGE SCALE GENOMIC DNA]</scope>
    <source>
        <strain evidence="5">KCTC 15426</strain>
    </source>
</reference>
<organism evidence="4 5">
    <name type="scientific">Blautia argi</name>
    <dbReference type="NCBI Taxonomy" id="1912897"/>
    <lineage>
        <taxon>Bacteria</taxon>
        <taxon>Bacillati</taxon>
        <taxon>Bacillota</taxon>
        <taxon>Clostridia</taxon>
        <taxon>Lachnospirales</taxon>
        <taxon>Lachnospiraceae</taxon>
        <taxon>Blautia</taxon>
    </lineage>
</organism>
<keyword evidence="2" id="KW-0805">Transcription regulation</keyword>
<comment type="caution">
    <text evidence="2">Lacks conserved residue(s) required for the propagation of feature annotation.</text>
</comment>
<dbReference type="PANTHER" id="PTHR12835">
    <property type="entry name" value="BIOTIN PROTEIN LIGASE"/>
    <property type="match status" value="1"/>
</dbReference>
<dbReference type="Pfam" id="PF08279">
    <property type="entry name" value="HTH_11"/>
    <property type="match status" value="1"/>
</dbReference>
<dbReference type="Proteomes" id="UP000250003">
    <property type="component" value="Chromosome"/>
</dbReference>
<keyword evidence="2" id="KW-0804">Transcription</keyword>
<protein>
    <recommendedName>
        <fullName evidence="2">Bifunctional ligase/repressor BirA</fullName>
    </recommendedName>
    <alternativeName>
        <fullName evidence="2">Biotin--[acetyl-CoA-carboxylase] ligase</fullName>
        <ecNumber evidence="2">6.3.4.15</ecNumber>
    </alternativeName>
    <alternativeName>
        <fullName evidence="2">Biotin--protein ligase</fullName>
    </alternativeName>
    <alternativeName>
        <fullName evidence="2">Biotin-[acetyl-CoA carboxylase] synthetase</fullName>
    </alternativeName>
</protein>
<dbReference type="SUPFAM" id="SSF46785">
    <property type="entry name" value="Winged helix' DNA-binding domain"/>
    <property type="match status" value="1"/>
</dbReference>
<dbReference type="InterPro" id="IPR030855">
    <property type="entry name" value="Bifunct_BirA"/>
</dbReference>
<keyword evidence="5" id="KW-1185">Reference proteome</keyword>
<dbReference type="GO" id="GO:0003677">
    <property type="term" value="F:DNA binding"/>
    <property type="evidence" value="ECO:0007669"/>
    <property type="project" value="UniProtKB-UniRule"/>
</dbReference>
<dbReference type="HAMAP" id="MF_00978">
    <property type="entry name" value="Bifunct_BirA"/>
    <property type="match status" value="1"/>
</dbReference>
<dbReference type="SUPFAM" id="SSF55681">
    <property type="entry name" value="Class II aaRS and biotin synthetases"/>
    <property type="match status" value="1"/>
</dbReference>
<evidence type="ECO:0000313" key="5">
    <source>
        <dbReference type="Proteomes" id="UP000250003"/>
    </source>
</evidence>